<evidence type="ECO:0000259" key="8">
    <source>
        <dbReference type="Pfam" id="PF01979"/>
    </source>
</evidence>
<evidence type="ECO:0000313" key="10">
    <source>
        <dbReference type="Proteomes" id="UP000779809"/>
    </source>
</evidence>
<comment type="subcellular location">
    <subcellularLocation>
        <location evidence="7">Cytoplasm</location>
    </subcellularLocation>
</comment>
<feature type="binding site" evidence="7">
    <location>
        <position position="159"/>
    </location>
    <ligand>
        <name>4-imidazolone-5-propanoate</name>
        <dbReference type="ChEBI" id="CHEBI:77893"/>
    </ligand>
</feature>
<evidence type="ECO:0000256" key="1">
    <source>
        <dbReference type="ARBA" id="ARBA00012864"/>
    </source>
</evidence>
<dbReference type="GO" id="GO:0005506">
    <property type="term" value="F:iron ion binding"/>
    <property type="evidence" value="ECO:0007669"/>
    <property type="project" value="UniProtKB-UniRule"/>
</dbReference>
<organism evidence="9 10">
    <name type="scientific">Candidatus Korobacter versatilis</name>
    <dbReference type="NCBI Taxonomy" id="658062"/>
    <lineage>
        <taxon>Bacteria</taxon>
        <taxon>Pseudomonadati</taxon>
        <taxon>Acidobacteriota</taxon>
        <taxon>Terriglobia</taxon>
        <taxon>Terriglobales</taxon>
        <taxon>Candidatus Korobacteraceae</taxon>
        <taxon>Candidatus Korobacter</taxon>
    </lineage>
</organism>
<feature type="binding site" evidence="7">
    <location>
        <position position="87"/>
    </location>
    <ligand>
        <name>Zn(2+)</name>
        <dbReference type="ChEBI" id="CHEBI:29105"/>
    </ligand>
</feature>
<dbReference type="GO" id="GO:0008270">
    <property type="term" value="F:zinc ion binding"/>
    <property type="evidence" value="ECO:0007669"/>
    <property type="project" value="UniProtKB-UniRule"/>
</dbReference>
<dbReference type="GO" id="GO:0005737">
    <property type="term" value="C:cytoplasm"/>
    <property type="evidence" value="ECO:0007669"/>
    <property type="project" value="UniProtKB-SubCell"/>
</dbReference>
<keyword evidence="5 7" id="KW-0862">Zinc</keyword>
<feature type="binding site" evidence="7">
    <location>
        <position position="257"/>
    </location>
    <ligand>
        <name>Fe(3+)</name>
        <dbReference type="ChEBI" id="CHEBI:29034"/>
    </ligand>
</feature>
<dbReference type="AlphaFoldDB" id="A0A932EP77"/>
<sequence>MKASPLLLTNISQLLTVRGTAKPRRGPELNDVGIIEDAAVLCAGGKIVAVGPTKDALKDPAVKKLKRKLTEFDCAGRVVLPGFVDSHTHPAFTAPRLVDFEKRISGASYEEIAAAGGGIRSSVDALRKSSPADLTGSVLRAFNQMAAQGTTTVEAKSGYGLSTESEVKSLEAIRSAAARWPGTVVSTLLAAHVVPKEHAGKPDKYVDEIVKKMLPLVKKRNLAQFVDVFIERGAFTLAQAERIFEAAERAGLGVRAHVCQLSPSELWPLLRFQPTSFDHMDHVNGEDIPQLARRDIVATLVPGANYFLGLREYPPARKLIDAGVAVALATDYNPGTSPTASMPFVLSLACTQMKMTPAEAIAAATINGAHALRLATSKGTIEPGKDADLAIFDVQDYREIPYWFGTSSCTTTVIGVEIFDAKELSPHHGGTELTEKKPKREILRVLRASVVKRELTD</sequence>
<feature type="binding site" evidence="7">
    <location>
        <position position="335"/>
    </location>
    <ligand>
        <name>N-formimidoyl-L-glutamate</name>
        <dbReference type="ChEBI" id="CHEBI:58928"/>
    </ligand>
</feature>
<feature type="binding site" evidence="7">
    <location>
        <position position="336"/>
    </location>
    <ligand>
        <name>4-imidazolone-5-propanoate</name>
        <dbReference type="ChEBI" id="CHEBI:77893"/>
    </ligand>
</feature>
<proteinExistence type="inferred from homology"/>
<dbReference type="SUPFAM" id="SSF51556">
    <property type="entry name" value="Metallo-dependent hydrolases"/>
    <property type="match status" value="1"/>
</dbReference>
<keyword evidence="2 7" id="KW-0479">Metal-binding</keyword>
<comment type="cofactor">
    <cofactor evidence="7">
        <name>Zn(2+)</name>
        <dbReference type="ChEBI" id="CHEBI:29105"/>
    </cofactor>
    <cofactor evidence="7">
        <name>Fe(3+)</name>
        <dbReference type="ChEBI" id="CHEBI:29034"/>
    </cofactor>
    <text evidence="7">Binds 1 zinc or iron ion per subunit.</text>
</comment>
<dbReference type="NCBIfam" id="TIGR01224">
    <property type="entry name" value="hutI"/>
    <property type="match status" value="1"/>
</dbReference>
<dbReference type="EC" id="3.5.2.7" evidence="1 7"/>
<feature type="domain" description="Amidohydrolase-related" evidence="8">
    <location>
        <begin position="78"/>
        <end position="407"/>
    </location>
</feature>
<evidence type="ECO:0000256" key="2">
    <source>
        <dbReference type="ARBA" id="ARBA00022723"/>
    </source>
</evidence>
<evidence type="ECO:0000256" key="5">
    <source>
        <dbReference type="ARBA" id="ARBA00022833"/>
    </source>
</evidence>
<dbReference type="Gene3D" id="3.20.20.140">
    <property type="entry name" value="Metal-dependent hydrolases"/>
    <property type="match status" value="1"/>
</dbReference>
<feature type="binding site" evidence="7">
    <location>
        <position position="87"/>
    </location>
    <ligand>
        <name>Fe(3+)</name>
        <dbReference type="ChEBI" id="CHEBI:29034"/>
    </ligand>
</feature>
<feature type="binding site" evidence="7">
    <location>
        <position position="257"/>
    </location>
    <ligand>
        <name>Zn(2+)</name>
        <dbReference type="ChEBI" id="CHEBI:29105"/>
    </ligand>
</feature>
<evidence type="ECO:0000313" key="9">
    <source>
        <dbReference type="EMBL" id="MBI2677263.1"/>
    </source>
</evidence>
<dbReference type="GO" id="GO:0019556">
    <property type="term" value="P:L-histidine catabolic process to glutamate and formamide"/>
    <property type="evidence" value="ECO:0007669"/>
    <property type="project" value="UniProtKB-UniRule"/>
</dbReference>
<feature type="binding site" evidence="7">
    <location>
        <position position="331"/>
    </location>
    <ligand>
        <name>Fe(3+)</name>
        <dbReference type="ChEBI" id="CHEBI:29034"/>
    </ligand>
</feature>
<dbReference type="GO" id="GO:0050480">
    <property type="term" value="F:imidazolonepropionase activity"/>
    <property type="evidence" value="ECO:0007669"/>
    <property type="project" value="UniProtKB-UniRule"/>
</dbReference>
<dbReference type="InterPro" id="IPR005920">
    <property type="entry name" value="HutI"/>
</dbReference>
<comment type="similarity">
    <text evidence="7">Belongs to the metallo-dependent hydrolases superfamily. HutI family.</text>
</comment>
<comment type="pathway">
    <text evidence="7">Amino-acid degradation; L-histidine degradation into L-glutamate; N-formimidoyl-L-glutamate from L-histidine: step 3/3.</text>
</comment>
<feature type="binding site" evidence="7">
    <location>
        <position position="89"/>
    </location>
    <ligand>
        <name>Zn(2+)</name>
        <dbReference type="ChEBI" id="CHEBI:29105"/>
    </ligand>
</feature>
<feature type="binding site" evidence="7">
    <location>
        <position position="260"/>
    </location>
    <ligand>
        <name>4-imidazolone-5-propanoate</name>
        <dbReference type="ChEBI" id="CHEBI:77893"/>
    </ligand>
</feature>
<comment type="catalytic activity">
    <reaction evidence="7">
        <text>4-imidazolone-5-propanoate + H2O = N-formimidoyl-L-glutamate</text>
        <dbReference type="Rhea" id="RHEA:23660"/>
        <dbReference type="ChEBI" id="CHEBI:15377"/>
        <dbReference type="ChEBI" id="CHEBI:58928"/>
        <dbReference type="ChEBI" id="CHEBI:77893"/>
        <dbReference type="EC" id="3.5.2.7"/>
    </reaction>
</comment>
<dbReference type="InterPro" id="IPR032466">
    <property type="entry name" value="Metal_Hydrolase"/>
</dbReference>
<feature type="binding site" evidence="7">
    <location>
        <position position="89"/>
    </location>
    <ligand>
        <name>Fe(3+)</name>
        <dbReference type="ChEBI" id="CHEBI:29034"/>
    </ligand>
</feature>
<evidence type="ECO:0000256" key="3">
    <source>
        <dbReference type="ARBA" id="ARBA00022801"/>
    </source>
</evidence>
<comment type="function">
    <text evidence="7">Catalyzes the hydrolytic cleavage of the carbon-nitrogen bond in imidazolone-5-propanoate to yield N-formimidoyl-L-glutamate. It is the third step in the universal histidine degradation pathway.</text>
</comment>
<dbReference type="InterPro" id="IPR011059">
    <property type="entry name" value="Metal-dep_hydrolase_composite"/>
</dbReference>
<keyword evidence="6 7" id="KW-0408">Iron</keyword>
<dbReference type="HAMAP" id="MF_00372">
    <property type="entry name" value="HutI"/>
    <property type="match status" value="1"/>
</dbReference>
<gene>
    <name evidence="7" type="primary">hutI</name>
    <name evidence="9" type="ORF">HYX28_00620</name>
</gene>
<feature type="binding site" evidence="7">
    <location>
        <position position="333"/>
    </location>
    <ligand>
        <name>N-formimidoyl-L-glutamate</name>
        <dbReference type="ChEBI" id="CHEBI:58928"/>
    </ligand>
</feature>
<feature type="binding site" evidence="7">
    <location>
        <position position="331"/>
    </location>
    <ligand>
        <name>Zn(2+)</name>
        <dbReference type="ChEBI" id="CHEBI:29105"/>
    </ligand>
</feature>
<feature type="binding site" evidence="7">
    <location>
        <position position="192"/>
    </location>
    <ligand>
        <name>4-imidazolone-5-propanoate</name>
        <dbReference type="ChEBI" id="CHEBI:77893"/>
    </ligand>
</feature>
<name>A0A932EP77_9BACT</name>
<dbReference type="PANTHER" id="PTHR42752">
    <property type="entry name" value="IMIDAZOLONEPROPIONASE"/>
    <property type="match status" value="1"/>
</dbReference>
<comment type="caution">
    <text evidence="9">The sequence shown here is derived from an EMBL/GenBank/DDBJ whole genome shotgun (WGS) entry which is preliminary data.</text>
</comment>
<reference evidence="9" key="1">
    <citation type="submission" date="2020-07" db="EMBL/GenBank/DDBJ databases">
        <title>Huge and variable diversity of episymbiotic CPR bacteria and DPANN archaea in groundwater ecosystems.</title>
        <authorList>
            <person name="He C.Y."/>
            <person name="Keren R."/>
            <person name="Whittaker M."/>
            <person name="Farag I.F."/>
            <person name="Doudna J."/>
            <person name="Cate J.H.D."/>
            <person name="Banfield J.F."/>
        </authorList>
    </citation>
    <scope>NUCLEOTIDE SEQUENCE</scope>
    <source>
        <strain evidence="9">NC_groundwater_580_Pr5_B-0.1um_64_19</strain>
    </source>
</reference>
<dbReference type="Pfam" id="PF01979">
    <property type="entry name" value="Amidohydro_1"/>
    <property type="match status" value="1"/>
</dbReference>
<dbReference type="InterPro" id="IPR006680">
    <property type="entry name" value="Amidohydro-rel"/>
</dbReference>
<dbReference type="Proteomes" id="UP000779809">
    <property type="component" value="Unassembled WGS sequence"/>
</dbReference>
<accession>A0A932EP77</accession>
<protein>
    <recommendedName>
        <fullName evidence="1 7">Imidazolonepropionase</fullName>
        <ecNumber evidence="1 7">3.5.2.7</ecNumber>
    </recommendedName>
    <alternativeName>
        <fullName evidence="7">Imidazolone-5-propionate hydrolase</fullName>
    </alternativeName>
</protein>
<evidence type="ECO:0000256" key="6">
    <source>
        <dbReference type="ARBA" id="ARBA00023004"/>
    </source>
</evidence>
<keyword evidence="3 7" id="KW-0378">Hydrolase</keyword>
<dbReference type="EMBL" id="JACPNR010000002">
    <property type="protein sequence ID" value="MBI2677263.1"/>
    <property type="molecule type" value="Genomic_DNA"/>
</dbReference>
<dbReference type="PANTHER" id="PTHR42752:SF1">
    <property type="entry name" value="IMIDAZOLONEPROPIONASE-RELATED"/>
    <property type="match status" value="1"/>
</dbReference>
<feature type="binding site" evidence="7">
    <location>
        <position position="159"/>
    </location>
    <ligand>
        <name>N-formimidoyl-L-glutamate</name>
        <dbReference type="ChEBI" id="CHEBI:58928"/>
    </ligand>
</feature>
<keyword evidence="7" id="KW-0963">Cytoplasm</keyword>
<dbReference type="Gene3D" id="2.30.40.10">
    <property type="entry name" value="Urease, subunit C, domain 1"/>
    <property type="match status" value="1"/>
</dbReference>
<feature type="binding site" evidence="7">
    <location>
        <position position="96"/>
    </location>
    <ligand>
        <name>4-imidazolone-5-propanoate</name>
        <dbReference type="ChEBI" id="CHEBI:77893"/>
    </ligand>
</feature>
<dbReference type="SUPFAM" id="SSF51338">
    <property type="entry name" value="Composite domain of metallo-dependent hydrolases"/>
    <property type="match status" value="1"/>
</dbReference>
<evidence type="ECO:0000256" key="4">
    <source>
        <dbReference type="ARBA" id="ARBA00022808"/>
    </source>
</evidence>
<keyword evidence="4 7" id="KW-0369">Histidine metabolism</keyword>
<evidence type="ECO:0000256" key="7">
    <source>
        <dbReference type="HAMAP-Rule" id="MF_00372"/>
    </source>
</evidence>